<keyword evidence="3" id="KW-1185">Reference proteome</keyword>
<keyword evidence="1" id="KW-0812">Transmembrane</keyword>
<name>A0A8T1PH25_CARIL</name>
<feature type="transmembrane region" description="Helical" evidence="1">
    <location>
        <begin position="252"/>
        <end position="270"/>
    </location>
</feature>
<evidence type="ECO:0000313" key="2">
    <source>
        <dbReference type="EMBL" id="KAG6640931.1"/>
    </source>
</evidence>
<feature type="transmembrane region" description="Helical" evidence="1">
    <location>
        <begin position="142"/>
        <end position="163"/>
    </location>
</feature>
<dbReference type="AlphaFoldDB" id="A0A8T1PH25"/>
<keyword evidence="1" id="KW-1133">Transmembrane helix</keyword>
<dbReference type="Proteomes" id="UP000811609">
    <property type="component" value="Chromosome 9"/>
</dbReference>
<evidence type="ECO:0000313" key="3">
    <source>
        <dbReference type="Proteomes" id="UP000811609"/>
    </source>
</evidence>
<feature type="transmembrane region" description="Helical" evidence="1">
    <location>
        <begin position="104"/>
        <end position="122"/>
    </location>
</feature>
<protein>
    <submittedName>
        <fullName evidence="2">Uncharacterized protein</fullName>
    </submittedName>
</protein>
<feature type="transmembrane region" description="Helical" evidence="1">
    <location>
        <begin position="222"/>
        <end position="245"/>
    </location>
</feature>
<organism evidence="2 3">
    <name type="scientific">Carya illinoinensis</name>
    <name type="common">Pecan</name>
    <dbReference type="NCBI Taxonomy" id="32201"/>
    <lineage>
        <taxon>Eukaryota</taxon>
        <taxon>Viridiplantae</taxon>
        <taxon>Streptophyta</taxon>
        <taxon>Embryophyta</taxon>
        <taxon>Tracheophyta</taxon>
        <taxon>Spermatophyta</taxon>
        <taxon>Magnoliopsida</taxon>
        <taxon>eudicotyledons</taxon>
        <taxon>Gunneridae</taxon>
        <taxon>Pentapetalae</taxon>
        <taxon>rosids</taxon>
        <taxon>fabids</taxon>
        <taxon>Fagales</taxon>
        <taxon>Juglandaceae</taxon>
        <taxon>Carya</taxon>
    </lineage>
</organism>
<sequence length="345" mass="38669">MSLQQPPGRGNGLPLEPGDGHLIQSNHEIRIVMPTNAVHDLQVASEVPIVTFWKAIKFSWRNLWNDQRSPDPVVGENHDHEVLPTPLQTWMALNVYPRVTPARILWFLLGSVCFHCALVTFFETKYYTTTIAGYSTTVVRVTFRWMLEIAHTVALAFLLFTGFYNNASERYRRHFLIKSIGDFLLMLGACFLILKIGTMHVLSPIGPPSSDYAVRPHPSMAANYGLLILTCQLLTVDALSIINLLRPGHHYFIFEVSTTGTMHLTLELLMHGPPHYLGAFSVLFSFIILVIKNFLWRKIVVNGQVPVTRQQTGLAALVPRDVVNGQAPVTQQQTGLAALVPRDVP</sequence>
<feature type="transmembrane region" description="Helical" evidence="1">
    <location>
        <begin position="276"/>
        <end position="295"/>
    </location>
</feature>
<reference evidence="2" key="1">
    <citation type="submission" date="2020-12" db="EMBL/GenBank/DDBJ databases">
        <title>WGS assembly of Carya illinoinensis cv. Pawnee.</title>
        <authorList>
            <person name="Platts A."/>
            <person name="Shu S."/>
            <person name="Wright S."/>
            <person name="Barry K."/>
            <person name="Edger P."/>
            <person name="Pires J.C."/>
            <person name="Schmutz J."/>
        </authorList>
    </citation>
    <scope>NUCLEOTIDE SEQUENCE</scope>
    <source>
        <tissue evidence="2">Leaf</tissue>
    </source>
</reference>
<keyword evidence="1" id="KW-0472">Membrane</keyword>
<comment type="caution">
    <text evidence="2">The sequence shown here is derived from an EMBL/GenBank/DDBJ whole genome shotgun (WGS) entry which is preliminary data.</text>
</comment>
<dbReference type="EMBL" id="CM031817">
    <property type="protein sequence ID" value="KAG6640931.1"/>
    <property type="molecule type" value="Genomic_DNA"/>
</dbReference>
<feature type="transmembrane region" description="Helical" evidence="1">
    <location>
        <begin position="183"/>
        <end position="202"/>
    </location>
</feature>
<evidence type="ECO:0000256" key="1">
    <source>
        <dbReference type="SAM" id="Phobius"/>
    </source>
</evidence>
<gene>
    <name evidence="2" type="ORF">CIPAW_09G038300</name>
</gene>
<accession>A0A8T1PH25</accession>
<proteinExistence type="predicted"/>